<dbReference type="WBParaSite" id="MBELARI_LOCUS7316">
    <property type="protein sequence ID" value="MBELARI_LOCUS7316"/>
    <property type="gene ID" value="MBELARI_LOCUS7316"/>
</dbReference>
<feature type="transmembrane region" description="Helical" evidence="3">
    <location>
        <begin position="384"/>
        <end position="404"/>
    </location>
</feature>
<feature type="transmembrane region" description="Helical" evidence="3">
    <location>
        <begin position="351"/>
        <end position="372"/>
    </location>
</feature>
<proteinExistence type="predicted"/>
<evidence type="ECO:0000313" key="5">
    <source>
        <dbReference type="Proteomes" id="UP000887575"/>
    </source>
</evidence>
<keyword evidence="2" id="KW-1015">Disulfide bond</keyword>
<organism evidence="5 6">
    <name type="scientific">Mesorhabditis belari</name>
    <dbReference type="NCBI Taxonomy" id="2138241"/>
    <lineage>
        <taxon>Eukaryota</taxon>
        <taxon>Metazoa</taxon>
        <taxon>Ecdysozoa</taxon>
        <taxon>Nematoda</taxon>
        <taxon>Chromadorea</taxon>
        <taxon>Rhabditida</taxon>
        <taxon>Rhabditina</taxon>
        <taxon>Rhabditomorpha</taxon>
        <taxon>Rhabditoidea</taxon>
        <taxon>Rhabditidae</taxon>
        <taxon>Mesorhabditinae</taxon>
        <taxon>Mesorhabditis</taxon>
    </lineage>
</organism>
<dbReference type="Proteomes" id="UP000887575">
    <property type="component" value="Unassembled WGS sequence"/>
</dbReference>
<keyword evidence="3" id="KW-0472">Membrane</keyword>
<keyword evidence="5" id="KW-1185">Reference proteome</keyword>
<dbReference type="InterPro" id="IPR020846">
    <property type="entry name" value="MFS_dom"/>
</dbReference>
<feature type="transmembrane region" description="Helical" evidence="3">
    <location>
        <begin position="54"/>
        <end position="74"/>
    </location>
</feature>
<feature type="transmembrane region" description="Helical" evidence="3">
    <location>
        <begin position="86"/>
        <end position="107"/>
    </location>
</feature>
<feature type="transmembrane region" description="Helical" evidence="3">
    <location>
        <begin position="312"/>
        <end position="331"/>
    </location>
</feature>
<dbReference type="Gene3D" id="1.20.1250.20">
    <property type="entry name" value="MFS general substrate transporter like domains"/>
    <property type="match status" value="2"/>
</dbReference>
<dbReference type="CDD" id="cd17336">
    <property type="entry name" value="MFS_SLCO_OATP"/>
    <property type="match status" value="1"/>
</dbReference>
<evidence type="ECO:0000256" key="3">
    <source>
        <dbReference type="SAM" id="Phobius"/>
    </source>
</evidence>
<comment type="subcellular location">
    <subcellularLocation>
        <location evidence="1">Membrane</location>
        <topology evidence="1">Multi-pass membrane protein</topology>
    </subcellularLocation>
</comment>
<feature type="domain" description="Major facilitator superfamily (MFS) profile" evidence="4">
    <location>
        <begin position="14"/>
        <end position="420"/>
    </location>
</feature>
<dbReference type="InterPro" id="IPR036259">
    <property type="entry name" value="MFS_trans_sf"/>
</dbReference>
<dbReference type="PANTHER" id="PTHR11388">
    <property type="entry name" value="ORGANIC ANION TRANSPORTER"/>
    <property type="match status" value="1"/>
</dbReference>
<reference evidence="6" key="1">
    <citation type="submission" date="2024-02" db="UniProtKB">
        <authorList>
            <consortium name="WormBaseParasite"/>
        </authorList>
    </citation>
    <scope>IDENTIFICATION</scope>
</reference>
<dbReference type="GO" id="GO:0016323">
    <property type="term" value="C:basolateral plasma membrane"/>
    <property type="evidence" value="ECO:0007669"/>
    <property type="project" value="TreeGrafter"/>
</dbReference>
<evidence type="ECO:0000313" key="6">
    <source>
        <dbReference type="WBParaSite" id="MBELARI_LOCUS7316"/>
    </source>
</evidence>
<dbReference type="GO" id="GO:0043252">
    <property type="term" value="P:sodium-independent organic anion transport"/>
    <property type="evidence" value="ECO:0007669"/>
    <property type="project" value="TreeGrafter"/>
</dbReference>
<evidence type="ECO:0000259" key="4">
    <source>
        <dbReference type="PROSITE" id="PS50850"/>
    </source>
</evidence>
<feature type="transmembrane region" description="Helical" evidence="3">
    <location>
        <begin position="148"/>
        <end position="176"/>
    </location>
</feature>
<dbReference type="AlphaFoldDB" id="A0AAF3FKA5"/>
<dbReference type="GO" id="GO:0015347">
    <property type="term" value="F:sodium-independent organic anion transmembrane transporter activity"/>
    <property type="evidence" value="ECO:0007669"/>
    <property type="project" value="TreeGrafter"/>
</dbReference>
<dbReference type="SUPFAM" id="SSF103473">
    <property type="entry name" value="MFS general substrate transporter"/>
    <property type="match status" value="1"/>
</dbReference>
<accession>A0AAF3FKA5</accession>
<feature type="transmembrane region" description="Helical" evidence="3">
    <location>
        <begin position="12"/>
        <end position="34"/>
    </location>
</feature>
<dbReference type="Pfam" id="PF03137">
    <property type="entry name" value="OATP"/>
    <property type="match status" value="1"/>
</dbReference>
<sequence length="420" mass="46739">MMNDNRKSPSRRGIMFFVALMVFIIGIQGTYLGYVVGVLTTLEKRFGFTSEKTGFLLSSYDLGHTIAILLAGYFGSKGHLPRITGAGVFLSGLSMLLLVLPAAIFQLSESESEKDLKLERYSRNFKCNADRYESSETQNCEDEHEEHLWAFILLLIGQFFAGVFAAPFNTLAYVYIDNNVEDRRQSPFLLGLLTSMYAFGPALGFGLSALTTRIYTTLDEAPHHISKYSTDWIGAWWAGFLVCGFLYLVSAVPFFFFPKSYNSQEGVEMHPLKHPHLPPGTITDEPKTSWQSFVEKCREFPYVVLDLCKNPVFTSMVVGWTFGSYLVAGYTTFLPKYIETQYGKSASAADFYSGIISVGSIAISTALGGWLLTRFDIGPRKGILLLIASWFCIVAAYVAGTFVGCEQAKISGLHYKETTT</sequence>
<name>A0AAF3FKA5_9BILA</name>
<evidence type="ECO:0000256" key="2">
    <source>
        <dbReference type="ARBA" id="ARBA00023157"/>
    </source>
</evidence>
<dbReference type="PROSITE" id="PS50850">
    <property type="entry name" value="MFS"/>
    <property type="match status" value="1"/>
</dbReference>
<feature type="transmembrane region" description="Helical" evidence="3">
    <location>
        <begin position="235"/>
        <end position="257"/>
    </location>
</feature>
<dbReference type="InterPro" id="IPR004156">
    <property type="entry name" value="OATP"/>
</dbReference>
<protein>
    <recommendedName>
        <fullName evidence="4">Major facilitator superfamily (MFS) profile domain-containing protein</fullName>
    </recommendedName>
</protein>
<feature type="transmembrane region" description="Helical" evidence="3">
    <location>
        <begin position="188"/>
        <end position="215"/>
    </location>
</feature>
<evidence type="ECO:0000256" key="1">
    <source>
        <dbReference type="ARBA" id="ARBA00004141"/>
    </source>
</evidence>
<dbReference type="PANTHER" id="PTHR11388:SF142">
    <property type="entry name" value="SOLUTE CARRIER ORGANIC ANION TRANSPORTER FAMILY MEMBER 5A1"/>
    <property type="match status" value="1"/>
</dbReference>
<keyword evidence="3" id="KW-1133">Transmembrane helix</keyword>
<keyword evidence="3" id="KW-0812">Transmembrane</keyword>